<dbReference type="NCBIfam" id="TIGR00254">
    <property type="entry name" value="GGDEF"/>
    <property type="match status" value="1"/>
</dbReference>
<dbReference type="Pfam" id="PF13188">
    <property type="entry name" value="PAS_8"/>
    <property type="match status" value="1"/>
</dbReference>
<evidence type="ECO:0000313" key="5">
    <source>
        <dbReference type="EMBL" id="RLP77135.1"/>
    </source>
</evidence>
<dbReference type="EMBL" id="RCTF01000011">
    <property type="protein sequence ID" value="RLP77135.1"/>
    <property type="molecule type" value="Genomic_DNA"/>
</dbReference>
<reference evidence="5 6" key="1">
    <citation type="submission" date="2018-10" db="EMBL/GenBank/DDBJ databases">
        <title>Xanthobacter tagetidis genome sequencing and assembly.</title>
        <authorList>
            <person name="Maclea K.S."/>
            <person name="Goen A.E."/>
            <person name="Fatima S.A."/>
        </authorList>
    </citation>
    <scope>NUCLEOTIDE SEQUENCE [LARGE SCALE GENOMIC DNA]</scope>
    <source>
        <strain evidence="5 6">ATCC 700314</strain>
    </source>
</reference>
<keyword evidence="6" id="KW-1185">Reference proteome</keyword>
<feature type="transmembrane region" description="Helical" evidence="1">
    <location>
        <begin position="64"/>
        <end position="85"/>
    </location>
</feature>
<dbReference type="InterPro" id="IPR043128">
    <property type="entry name" value="Rev_trsase/Diguanyl_cyclase"/>
</dbReference>
<dbReference type="PROSITE" id="PS50112">
    <property type="entry name" value="PAS"/>
    <property type="match status" value="3"/>
</dbReference>
<dbReference type="InterPro" id="IPR035965">
    <property type="entry name" value="PAS-like_dom_sf"/>
</dbReference>
<dbReference type="GO" id="GO:0003824">
    <property type="term" value="F:catalytic activity"/>
    <property type="evidence" value="ECO:0007669"/>
    <property type="project" value="UniProtKB-ARBA"/>
</dbReference>
<keyword evidence="1" id="KW-1133">Transmembrane helix</keyword>
<dbReference type="InterPro" id="IPR013656">
    <property type="entry name" value="PAS_4"/>
</dbReference>
<dbReference type="Pfam" id="PF13426">
    <property type="entry name" value="PAS_9"/>
    <property type="match status" value="1"/>
</dbReference>
<accession>A0A3L7AAP1</accession>
<dbReference type="SMART" id="SM00086">
    <property type="entry name" value="PAC"/>
    <property type="match status" value="1"/>
</dbReference>
<comment type="caution">
    <text evidence="5">The sequence shown here is derived from an EMBL/GenBank/DDBJ whole genome shotgun (WGS) entry which is preliminary data.</text>
</comment>
<dbReference type="PROSITE" id="PS50887">
    <property type="entry name" value="GGDEF"/>
    <property type="match status" value="1"/>
</dbReference>
<dbReference type="InterPro" id="IPR052155">
    <property type="entry name" value="Biofilm_reg_signaling"/>
</dbReference>
<gene>
    <name evidence="5" type="ORF">D9R14_14100</name>
</gene>
<dbReference type="SMART" id="SM00091">
    <property type="entry name" value="PAS"/>
    <property type="match status" value="3"/>
</dbReference>
<organism evidence="5 6">
    <name type="scientific">Xanthobacter tagetidis</name>
    <dbReference type="NCBI Taxonomy" id="60216"/>
    <lineage>
        <taxon>Bacteria</taxon>
        <taxon>Pseudomonadati</taxon>
        <taxon>Pseudomonadota</taxon>
        <taxon>Alphaproteobacteria</taxon>
        <taxon>Hyphomicrobiales</taxon>
        <taxon>Xanthobacteraceae</taxon>
        <taxon>Xanthobacter</taxon>
    </lineage>
</organism>
<dbReference type="NCBIfam" id="TIGR00229">
    <property type="entry name" value="sensory_box"/>
    <property type="match status" value="3"/>
</dbReference>
<dbReference type="PANTHER" id="PTHR44757:SF2">
    <property type="entry name" value="BIOFILM ARCHITECTURE MAINTENANCE PROTEIN MBAA"/>
    <property type="match status" value="1"/>
</dbReference>
<feature type="domain" description="GGDEF" evidence="4">
    <location>
        <begin position="781"/>
        <end position="914"/>
    </location>
</feature>
<dbReference type="InterPro" id="IPR000160">
    <property type="entry name" value="GGDEF_dom"/>
</dbReference>
<feature type="domain" description="PAS" evidence="2">
    <location>
        <begin position="501"/>
        <end position="552"/>
    </location>
</feature>
<dbReference type="InterPro" id="IPR000014">
    <property type="entry name" value="PAS"/>
</dbReference>
<protein>
    <submittedName>
        <fullName evidence="5">Sensor domain-containing diguanylate cyclase</fullName>
    </submittedName>
</protein>
<dbReference type="CDD" id="cd12915">
    <property type="entry name" value="PDC2_DGC_like"/>
    <property type="match status" value="1"/>
</dbReference>
<feature type="domain" description="PAS" evidence="2">
    <location>
        <begin position="630"/>
        <end position="668"/>
    </location>
</feature>
<dbReference type="PANTHER" id="PTHR44757">
    <property type="entry name" value="DIGUANYLATE CYCLASE DGCP"/>
    <property type="match status" value="1"/>
</dbReference>
<evidence type="ECO:0000259" key="3">
    <source>
        <dbReference type="PROSITE" id="PS50113"/>
    </source>
</evidence>
<proteinExistence type="predicted"/>
<evidence type="ECO:0000313" key="6">
    <source>
        <dbReference type="Proteomes" id="UP000269692"/>
    </source>
</evidence>
<dbReference type="AlphaFoldDB" id="A0A3L7AAP1"/>
<dbReference type="InterPro" id="IPR029787">
    <property type="entry name" value="Nucleotide_cyclase"/>
</dbReference>
<dbReference type="FunFam" id="3.30.70.270:FF:000001">
    <property type="entry name" value="Diguanylate cyclase domain protein"/>
    <property type="match status" value="1"/>
</dbReference>
<dbReference type="Pfam" id="PF00990">
    <property type="entry name" value="GGDEF"/>
    <property type="match status" value="1"/>
</dbReference>
<dbReference type="CDD" id="cd00130">
    <property type="entry name" value="PAS"/>
    <property type="match status" value="1"/>
</dbReference>
<dbReference type="Gene3D" id="3.30.450.20">
    <property type="entry name" value="PAS domain"/>
    <property type="match status" value="5"/>
</dbReference>
<dbReference type="OrthoDB" id="9812260at2"/>
<dbReference type="SUPFAM" id="SSF55785">
    <property type="entry name" value="PYP-like sensor domain (PAS domain)"/>
    <property type="match status" value="3"/>
</dbReference>
<dbReference type="CDD" id="cd01949">
    <property type="entry name" value="GGDEF"/>
    <property type="match status" value="1"/>
</dbReference>
<feature type="transmembrane region" description="Helical" evidence="1">
    <location>
        <begin position="345"/>
        <end position="366"/>
    </location>
</feature>
<sequence length="920" mass="99531">MPIAQVPVFSGKYRNFKYLSVTKNMRSTWICGIAHGTLTHICSQTFGRTPSGSPVVCRMDGGIGLARVIVVYAAFLACIGGYWVYLEASFDAMQQQALFEGRLRAKQIAEAARQQLAATFKGADYLLQNVRSEFLRAPTSFQVFAPTAISLLPASAQAQIAVYDAEGQLLRSTGGWSAATDISTTDEFRDLAAQSPRDISAMSRPEPRPTPSGWGIVLARPLIREDEFQGVVTLNLSPLYLSAELAHIVLGSNDVVGAVHLPDGAYLARNQGMEQVLGKFVDPGRPYLDPGAPATGDFTALSTHEPAERLYAWARLPQEPVAVLVGLATSDILSRANEDMARHRVGNLAGTALVLAIGSLAASLAMRDVRQRRALVEQEALYHSLFEQNHSVKLIIDPRSGRILAANGAAANLYGYSRETLAGMSITQINQLPQDEIAGYLNGALDGRNPHFVAPHRLASGEIRMVEVYSGPVMFDGRAALYSIVHDISDRFRLERALRASEERYRTIFEVVPAGLILVNEAGDIVAWNESAVAMLGNDASILVNRTAPLFDRHGRPVPRDARPSSRCLDEDVRNEVYFTTGANRARLFINVNSRRIFNPGDAHPSGAIITFSDITDNVLREESLLVSQRVFDASGEGIVVFDGNGRVARVNAAFEQITGVSAAEAIGGTADVIAGRSVDTNVLAAIRESLSEARGWEGEITLRRADGSQLVLRAVISAIDSAGGTPAGHVALLSDITVRKRQEEEAWRRANFDALTGLPNRTLLMERIQQALALARRRGVCAGVLFMDLDRFKAVNDAFGHAAGDELLCHVAQRISATIRAEDTVARIGGDEFVVLLPMVRDEAEATAVAQKILAAMRRPFWLAAGEAEIAACIGVAVSDETNLDSAVLIGRADTAMYRGKAHGRDQVNTYSEKDVQPA</sequence>
<dbReference type="InterPro" id="IPR001610">
    <property type="entry name" value="PAC"/>
</dbReference>
<evidence type="ECO:0000259" key="4">
    <source>
        <dbReference type="PROSITE" id="PS50887"/>
    </source>
</evidence>
<dbReference type="SUPFAM" id="SSF55073">
    <property type="entry name" value="Nucleotide cyclase"/>
    <property type="match status" value="1"/>
</dbReference>
<dbReference type="SMART" id="SM00267">
    <property type="entry name" value="GGDEF"/>
    <property type="match status" value="1"/>
</dbReference>
<evidence type="ECO:0000259" key="2">
    <source>
        <dbReference type="PROSITE" id="PS50112"/>
    </source>
</evidence>
<dbReference type="InterPro" id="IPR000700">
    <property type="entry name" value="PAS-assoc_C"/>
</dbReference>
<feature type="domain" description="PAC" evidence="3">
    <location>
        <begin position="697"/>
        <end position="749"/>
    </location>
</feature>
<name>A0A3L7AAP1_9HYPH</name>
<evidence type="ECO:0000256" key="1">
    <source>
        <dbReference type="SAM" id="Phobius"/>
    </source>
</evidence>
<feature type="domain" description="PAS" evidence="2">
    <location>
        <begin position="378"/>
        <end position="448"/>
    </location>
</feature>
<dbReference type="Gene3D" id="3.30.70.270">
    <property type="match status" value="1"/>
</dbReference>
<dbReference type="PROSITE" id="PS50113">
    <property type="entry name" value="PAC"/>
    <property type="match status" value="1"/>
</dbReference>
<keyword evidence="1" id="KW-0812">Transmembrane</keyword>
<dbReference type="Pfam" id="PF08448">
    <property type="entry name" value="PAS_4"/>
    <property type="match status" value="1"/>
</dbReference>
<keyword evidence="1" id="KW-0472">Membrane</keyword>
<dbReference type="Proteomes" id="UP000269692">
    <property type="component" value="Unassembled WGS sequence"/>
</dbReference>